<feature type="transmembrane region" description="Helical" evidence="1">
    <location>
        <begin position="201"/>
        <end position="224"/>
    </location>
</feature>
<reference evidence="3 4" key="1">
    <citation type="submission" date="2024-01" db="EMBL/GenBank/DDBJ databases">
        <title>The genomes of 5 underutilized Papilionoideae crops provide insights into root nodulation and disease resistanc.</title>
        <authorList>
            <person name="Yuan L."/>
        </authorList>
    </citation>
    <scope>NUCLEOTIDE SEQUENCE [LARGE SCALE GENOMIC DNA]</scope>
    <source>
        <strain evidence="3">ZHUSHIDOU_FW_LH</strain>
        <tissue evidence="3">Leaf</tissue>
    </source>
</reference>
<comment type="caution">
    <text evidence="3">The sequence shown here is derived from an EMBL/GenBank/DDBJ whole genome shotgun (WGS) entry which is preliminary data.</text>
</comment>
<gene>
    <name evidence="3" type="ORF">RIF29_33044</name>
</gene>
<dbReference type="InterPro" id="IPR011042">
    <property type="entry name" value="6-blade_b-propeller_TolB-like"/>
</dbReference>
<feature type="chain" id="PRO_5043016763" description="NHL repeat-containing protein" evidence="2">
    <location>
        <begin position="21"/>
        <end position="394"/>
    </location>
</feature>
<sequence length="394" mass="42750">MASPSSITLTLLLLSLHVDAKFVIPEDGYTVTTVLDGHKFNIHPRSALHRPASSDLVVLDSAGSVFYTMQFPLTQESVLTRFSGNGTAGYSDGAAGSAQFNRPGSFAVDLRGNVYVADINNGVIRKISAAGVTTIAGGFSEQSSRKDGPAQSASFSPNFELTFAPGQCALLVTDRGYGLVRLINLKEEDCTFRSKSGLGAVMIWTLTLGLILSCLLGLVIGIAIRPYIIPHEVSSPCRFTETWKSCLTSLVKLAPILYFGIKNAVASFSCSFAYKTLIKLCSLCRSHVLLMFRVNIFSPRPHLESVSLLDLDACNSGEVTKSSKYHDQLKDLINFDEEFSDSTGAIFNQGYGTRGMSDVIPEYHGADVMMVEPNKDKILQQISSMCDLGVVKRR</sequence>
<dbReference type="PANTHER" id="PTHR13833">
    <property type="match status" value="1"/>
</dbReference>
<organism evidence="3 4">
    <name type="scientific">Crotalaria pallida</name>
    <name type="common">Smooth rattlebox</name>
    <name type="synonym">Crotalaria striata</name>
    <dbReference type="NCBI Taxonomy" id="3830"/>
    <lineage>
        <taxon>Eukaryota</taxon>
        <taxon>Viridiplantae</taxon>
        <taxon>Streptophyta</taxon>
        <taxon>Embryophyta</taxon>
        <taxon>Tracheophyta</taxon>
        <taxon>Spermatophyta</taxon>
        <taxon>Magnoliopsida</taxon>
        <taxon>eudicotyledons</taxon>
        <taxon>Gunneridae</taxon>
        <taxon>Pentapetalae</taxon>
        <taxon>rosids</taxon>
        <taxon>fabids</taxon>
        <taxon>Fabales</taxon>
        <taxon>Fabaceae</taxon>
        <taxon>Papilionoideae</taxon>
        <taxon>50 kb inversion clade</taxon>
        <taxon>genistoids sensu lato</taxon>
        <taxon>core genistoids</taxon>
        <taxon>Crotalarieae</taxon>
        <taxon>Crotalaria</taxon>
    </lineage>
</organism>
<dbReference type="Gene3D" id="2.120.10.30">
    <property type="entry name" value="TolB, C-terminal domain"/>
    <property type="match status" value="1"/>
</dbReference>
<evidence type="ECO:0000256" key="1">
    <source>
        <dbReference type="SAM" id="Phobius"/>
    </source>
</evidence>
<keyword evidence="2" id="KW-0732">Signal</keyword>
<dbReference type="AlphaFoldDB" id="A0AAN9E7B7"/>
<keyword evidence="1" id="KW-1133">Transmembrane helix</keyword>
<keyword evidence="4" id="KW-1185">Reference proteome</keyword>
<keyword evidence="1" id="KW-0812">Transmembrane</keyword>
<evidence type="ECO:0000313" key="3">
    <source>
        <dbReference type="EMBL" id="KAK7250540.1"/>
    </source>
</evidence>
<dbReference type="SUPFAM" id="SSF101898">
    <property type="entry name" value="NHL repeat"/>
    <property type="match status" value="1"/>
</dbReference>
<protein>
    <recommendedName>
        <fullName evidence="5">NHL repeat-containing protein</fullName>
    </recommendedName>
</protein>
<proteinExistence type="predicted"/>
<dbReference type="Proteomes" id="UP001372338">
    <property type="component" value="Unassembled WGS sequence"/>
</dbReference>
<accession>A0AAN9E7B7</accession>
<evidence type="ECO:0000313" key="4">
    <source>
        <dbReference type="Proteomes" id="UP001372338"/>
    </source>
</evidence>
<name>A0AAN9E7B7_CROPI</name>
<dbReference type="EMBL" id="JAYWIO010000007">
    <property type="protein sequence ID" value="KAK7250540.1"/>
    <property type="molecule type" value="Genomic_DNA"/>
</dbReference>
<dbReference type="PANTHER" id="PTHR13833:SF71">
    <property type="entry name" value="NHL DOMAIN-CONTAINING PROTEIN"/>
    <property type="match status" value="1"/>
</dbReference>
<evidence type="ECO:0008006" key="5">
    <source>
        <dbReference type="Google" id="ProtNLM"/>
    </source>
</evidence>
<evidence type="ECO:0000256" key="2">
    <source>
        <dbReference type="SAM" id="SignalP"/>
    </source>
</evidence>
<feature type="signal peptide" evidence="2">
    <location>
        <begin position="1"/>
        <end position="20"/>
    </location>
</feature>
<keyword evidence="1" id="KW-0472">Membrane</keyword>